<name>A0A1A2SZJ1_MYCNT</name>
<dbReference type="RefSeq" id="WP_067912317.1">
    <property type="nucleotide sequence ID" value="NZ_LZJP01000013.1"/>
</dbReference>
<dbReference type="Pfam" id="PF12697">
    <property type="entry name" value="Abhydrolase_6"/>
    <property type="match status" value="1"/>
</dbReference>
<dbReference type="GO" id="GO:0003824">
    <property type="term" value="F:catalytic activity"/>
    <property type="evidence" value="ECO:0007669"/>
    <property type="project" value="UniProtKB-ARBA"/>
</dbReference>
<proteinExistence type="predicted"/>
<dbReference type="InterPro" id="IPR050228">
    <property type="entry name" value="Carboxylesterase_BioH"/>
</dbReference>
<dbReference type="EMBL" id="LZJU01000157">
    <property type="protein sequence ID" value="OBH69579.1"/>
    <property type="molecule type" value="Genomic_DNA"/>
</dbReference>
<evidence type="ECO:0000259" key="1">
    <source>
        <dbReference type="Pfam" id="PF12697"/>
    </source>
</evidence>
<dbReference type="PANTHER" id="PTHR43194">
    <property type="entry name" value="HYDROLASE ALPHA/BETA FOLD FAMILY"/>
    <property type="match status" value="1"/>
</dbReference>
<dbReference type="AlphaFoldDB" id="A0A1A2SZJ1"/>
<reference evidence="2 3" key="1">
    <citation type="submission" date="2016-06" db="EMBL/GenBank/DDBJ databases">
        <authorList>
            <person name="Kjaerup R.B."/>
            <person name="Dalgaard T.S."/>
            <person name="Juul-Madsen H.R."/>
        </authorList>
    </citation>
    <scope>NUCLEOTIDE SEQUENCE [LARGE SCALE GENOMIC DNA]</scope>
    <source>
        <strain evidence="2 3">E152</strain>
    </source>
</reference>
<comment type="caution">
    <text evidence="2">The sequence shown here is derived from an EMBL/GenBank/DDBJ whole genome shotgun (WGS) entry which is preliminary data.</text>
</comment>
<accession>A0A1A2SZJ1</accession>
<dbReference type="InterPro" id="IPR000073">
    <property type="entry name" value="AB_hydrolase_1"/>
</dbReference>
<dbReference type="SUPFAM" id="SSF53474">
    <property type="entry name" value="alpha/beta-Hydrolases"/>
    <property type="match status" value="1"/>
</dbReference>
<dbReference type="PANTHER" id="PTHR43194:SF2">
    <property type="entry name" value="PEROXISOMAL MEMBRANE PROTEIN LPX1"/>
    <property type="match status" value="1"/>
</dbReference>
<dbReference type="Proteomes" id="UP000092389">
    <property type="component" value="Unassembled WGS sequence"/>
</dbReference>
<dbReference type="Gene3D" id="3.40.50.1820">
    <property type="entry name" value="alpha/beta hydrolase"/>
    <property type="match status" value="1"/>
</dbReference>
<gene>
    <name evidence="2" type="ORF">A5683_04660</name>
</gene>
<evidence type="ECO:0000313" key="3">
    <source>
        <dbReference type="Proteomes" id="UP000092389"/>
    </source>
</evidence>
<dbReference type="InterPro" id="IPR029058">
    <property type="entry name" value="AB_hydrolase_fold"/>
</dbReference>
<protein>
    <submittedName>
        <fullName evidence="2">Lysophospholipase</fullName>
    </submittedName>
</protein>
<dbReference type="OrthoDB" id="3810256at2"/>
<feature type="domain" description="AB hydrolase-1" evidence="1">
    <location>
        <begin position="7"/>
        <end position="236"/>
    </location>
</feature>
<organism evidence="2 3">
    <name type="scientific">Mycobacterium mantenii</name>
    <dbReference type="NCBI Taxonomy" id="560555"/>
    <lineage>
        <taxon>Bacteria</taxon>
        <taxon>Bacillati</taxon>
        <taxon>Actinomycetota</taxon>
        <taxon>Actinomycetes</taxon>
        <taxon>Mycobacteriales</taxon>
        <taxon>Mycobacteriaceae</taxon>
        <taxon>Mycobacterium</taxon>
        <taxon>Mycobacterium avium complex (MAC)</taxon>
    </lineage>
</organism>
<evidence type="ECO:0000313" key="2">
    <source>
        <dbReference type="EMBL" id="OBH69579.1"/>
    </source>
</evidence>
<sequence length="267" mass="29115">MSEAQHVVLIHGNWSRGEQLAGLRAAFNERGFTAHTPTLRHHQLPIHEGASKIASLSLRDYVGDLSAFVGALETPPLLVGHSMGGLLAQLVAARTRHIGLIAACPAPAAGIAGSTPANRRMSMPWFLRPRAWAKPVPPPTYERFRQWVANTQSEDTAREIYDGLVCDSGRAQCEMLLSTLKISKTTHVDAAAVDTPVLVIGGERDLIVPAGVLHQTAAQYRRADVIQIPNSDHMVFSGTCLPITMSYIDEWLARNQLHPRRSTTSPD</sequence>